<proteinExistence type="predicted"/>
<name>A0A368RMH3_SETIT</name>
<accession>A0A368RMH3</accession>
<reference evidence="1" key="2">
    <citation type="submission" date="2015-07" db="EMBL/GenBank/DDBJ databases">
        <authorList>
            <person name="Noorani M."/>
        </authorList>
    </citation>
    <scope>NUCLEOTIDE SEQUENCE</scope>
    <source>
        <strain evidence="1">Yugu1</strain>
    </source>
</reference>
<dbReference type="AlphaFoldDB" id="A0A368RMH3"/>
<sequence length="106" mass="11975">MTSPPHSITCIQAQIQSPQIKSEFTKPPIELLTAKTKLTHIESKPSAIQFEIVTKRIKGPRDEARWCQVWAAWFLTAMPFLTAGEEPGRPSSPCHAARRLLLRRRG</sequence>
<dbReference type="EMBL" id="CM003533">
    <property type="protein sequence ID" value="RCV31407.1"/>
    <property type="molecule type" value="Genomic_DNA"/>
</dbReference>
<protein>
    <submittedName>
        <fullName evidence="1">Uncharacterized protein</fullName>
    </submittedName>
</protein>
<evidence type="ECO:0000313" key="1">
    <source>
        <dbReference type="EMBL" id="RCV31407.1"/>
    </source>
</evidence>
<organism evidence="1">
    <name type="scientific">Setaria italica</name>
    <name type="common">Foxtail millet</name>
    <name type="synonym">Panicum italicum</name>
    <dbReference type="NCBI Taxonomy" id="4555"/>
    <lineage>
        <taxon>Eukaryota</taxon>
        <taxon>Viridiplantae</taxon>
        <taxon>Streptophyta</taxon>
        <taxon>Embryophyta</taxon>
        <taxon>Tracheophyta</taxon>
        <taxon>Spermatophyta</taxon>
        <taxon>Magnoliopsida</taxon>
        <taxon>Liliopsida</taxon>
        <taxon>Poales</taxon>
        <taxon>Poaceae</taxon>
        <taxon>PACMAD clade</taxon>
        <taxon>Panicoideae</taxon>
        <taxon>Panicodae</taxon>
        <taxon>Paniceae</taxon>
        <taxon>Cenchrinae</taxon>
        <taxon>Setaria</taxon>
    </lineage>
</organism>
<reference evidence="1" key="1">
    <citation type="journal article" date="2012" name="Nat. Biotechnol.">
        <title>Reference genome sequence of the model plant Setaria.</title>
        <authorList>
            <person name="Bennetzen J.L."/>
            <person name="Schmutz J."/>
            <person name="Wang H."/>
            <person name="Percifield R."/>
            <person name="Hawkins J."/>
            <person name="Pontaroli A.C."/>
            <person name="Estep M."/>
            <person name="Feng L."/>
            <person name="Vaughn J.N."/>
            <person name="Grimwood J."/>
            <person name="Jenkins J."/>
            <person name="Barry K."/>
            <person name="Lindquist E."/>
            <person name="Hellsten U."/>
            <person name="Deshpande S."/>
            <person name="Wang X."/>
            <person name="Wu X."/>
            <person name="Mitros T."/>
            <person name="Triplett J."/>
            <person name="Yang X."/>
            <person name="Ye C.Y."/>
            <person name="Mauro-Herrera M."/>
            <person name="Wang L."/>
            <person name="Li P."/>
            <person name="Sharma M."/>
            <person name="Sharma R."/>
            <person name="Ronald P.C."/>
            <person name="Panaud O."/>
            <person name="Kellogg E.A."/>
            <person name="Brutnell T.P."/>
            <person name="Doust A.N."/>
            <person name="Tuskan G.A."/>
            <person name="Rokhsar D."/>
            <person name="Devos K.M."/>
        </authorList>
    </citation>
    <scope>NUCLEOTIDE SEQUENCE [LARGE SCALE GENOMIC DNA]</scope>
    <source>
        <strain evidence="1">Yugu1</strain>
    </source>
</reference>
<gene>
    <name evidence="1" type="ORF">SETIT_6G174500v2</name>
</gene>